<dbReference type="InterPro" id="IPR011251">
    <property type="entry name" value="Luciferase-like_dom"/>
</dbReference>
<dbReference type="Proteomes" id="UP001364156">
    <property type="component" value="Chromosome"/>
</dbReference>
<keyword evidence="4" id="KW-1185">Reference proteome</keyword>
<evidence type="ECO:0000313" key="4">
    <source>
        <dbReference type="Proteomes" id="UP001364156"/>
    </source>
</evidence>
<dbReference type="EC" id="1.-.-.-" evidence="3"/>
<dbReference type="Pfam" id="PF00296">
    <property type="entry name" value="Bac_luciferase"/>
    <property type="match status" value="1"/>
</dbReference>
<dbReference type="InterPro" id="IPR036661">
    <property type="entry name" value="Luciferase-like_sf"/>
</dbReference>
<keyword evidence="1 3" id="KW-0560">Oxidoreductase</keyword>
<proteinExistence type="predicted"/>
<gene>
    <name evidence="3" type="ORF">RZ517_13830</name>
</gene>
<dbReference type="PANTHER" id="PTHR43244:SF1">
    <property type="entry name" value="5,10-METHYLENETETRAHYDROMETHANOPTERIN REDUCTASE"/>
    <property type="match status" value="1"/>
</dbReference>
<dbReference type="Gene3D" id="3.20.20.30">
    <property type="entry name" value="Luciferase-like domain"/>
    <property type="match status" value="1"/>
</dbReference>
<accession>A0ABZ2HDJ1</accession>
<evidence type="ECO:0000256" key="1">
    <source>
        <dbReference type="ARBA" id="ARBA00023002"/>
    </source>
</evidence>
<evidence type="ECO:0000259" key="2">
    <source>
        <dbReference type="Pfam" id="PF00296"/>
    </source>
</evidence>
<reference evidence="3 4" key="1">
    <citation type="submission" date="2023-10" db="EMBL/GenBank/DDBJ databases">
        <title>Roseovarius strain S88 nov., isolated from a marine algae.</title>
        <authorList>
            <person name="Lee M.W."/>
            <person name="Lee J.K."/>
            <person name="Kim J.M."/>
            <person name="Choi D.G."/>
            <person name="Baek J.H."/>
            <person name="Bayburt H."/>
            <person name="Jung J.J."/>
            <person name="Han D.M."/>
            <person name="Jeon C.O."/>
        </authorList>
    </citation>
    <scope>NUCLEOTIDE SEQUENCE [LARGE SCALE GENOMIC DNA]</scope>
    <source>
        <strain evidence="3 4">S88</strain>
    </source>
</reference>
<organism evidence="3 4">
    <name type="scientific">Roseovarius phycicola</name>
    <dbReference type="NCBI Taxonomy" id="3080976"/>
    <lineage>
        <taxon>Bacteria</taxon>
        <taxon>Pseudomonadati</taxon>
        <taxon>Pseudomonadota</taxon>
        <taxon>Alphaproteobacteria</taxon>
        <taxon>Rhodobacterales</taxon>
        <taxon>Roseobacteraceae</taxon>
        <taxon>Roseovarius</taxon>
    </lineage>
</organism>
<dbReference type="PANTHER" id="PTHR43244">
    <property type="match status" value="1"/>
</dbReference>
<sequence>MKFHLAINLERMTPETDMKAVRDHTLEMVKMADAAGFEIAWAAEHHALEMTIAPNPFQILGWWGEHAKNIRLGVGVVNAAYWHPINLAGEAAMLDLLSDGRLEFGIGSGAYQREFDRMKPGLDQKDSWRYMQEMLPVVQKLWEGDYAHDGEFWQFPSATSCPKPVQSEVPVWVAARAPITFDYAVEHECNILSWPLTMPMSEVETYAKRLKDAVETAGKPFKGTWAIMRHTAVYESEQDRAGAMGAIRHVLGQFGNLMMKRGEVLNGFPEQVPLEELDGNARVDPDMLEENLMFGSPAQVVEKLKAHQAFGADAFVYYASMGADMDLQKRSLQLFIDKVMPEFAQQELAHAG</sequence>
<dbReference type="RefSeq" id="WP_338548761.1">
    <property type="nucleotide sequence ID" value="NZ_CP146069.1"/>
</dbReference>
<dbReference type="SUPFAM" id="SSF51679">
    <property type="entry name" value="Bacterial luciferase-like"/>
    <property type="match status" value="1"/>
</dbReference>
<dbReference type="EMBL" id="CP146069">
    <property type="protein sequence ID" value="WWR45852.1"/>
    <property type="molecule type" value="Genomic_DNA"/>
</dbReference>
<evidence type="ECO:0000313" key="3">
    <source>
        <dbReference type="EMBL" id="WWR45852.1"/>
    </source>
</evidence>
<protein>
    <submittedName>
        <fullName evidence="3">LLM class flavin-dependent oxidoreductase</fullName>
        <ecNumber evidence="3">1.-.-.-</ecNumber>
    </submittedName>
</protein>
<name>A0ABZ2HDJ1_9RHOB</name>
<feature type="domain" description="Luciferase-like" evidence="2">
    <location>
        <begin position="15"/>
        <end position="313"/>
    </location>
</feature>
<dbReference type="InterPro" id="IPR050564">
    <property type="entry name" value="F420-G6PD/mer"/>
</dbReference>
<dbReference type="GO" id="GO:0016491">
    <property type="term" value="F:oxidoreductase activity"/>
    <property type="evidence" value="ECO:0007669"/>
    <property type="project" value="UniProtKB-KW"/>
</dbReference>